<sequence length="408" mass="44641">MASKPRSGAGKLKQALSLFSEYPHKTPTNLSKVALKVLREAFGESLKITAQSHYAEEILTQSVTFSVNNGKYDEILAETSLTASVSSLEKMNQECLPSRTLHNLATLEALMLMGFDIEASSENLSADREQIAEPQIYSAPVPEQTQKPEAAQAEQVLESPQSPVSEPSQPDTVTEAKVELLTDEDDKQSTDEISTESENNDGPSSRSEELHALIEEQREEEEGAKLVSNTIKARIIESMRSLDLSEKAILSRLRSSQAKSIHDMTQEEGYRITSWLNKSTAHSTSIMKKREMFGGFSLHLPAAEEADEVQADKAQVKQPKSRALKGEDKSGAKQASREPSSIVTKTVNVYQKELGSNPKVEGYAIDLLKQISGKDVEGEEVVSAILELSDAGAKTFRSKLSSLILTGN</sequence>
<feature type="compositionally biased region" description="Low complexity" evidence="1">
    <location>
        <begin position="158"/>
        <end position="170"/>
    </location>
</feature>
<evidence type="ECO:0000313" key="2">
    <source>
        <dbReference type="EMBL" id="KDM90835.1"/>
    </source>
</evidence>
<keyword evidence="3" id="KW-1185">Reference proteome</keyword>
<evidence type="ECO:0000313" key="3">
    <source>
        <dbReference type="Proteomes" id="UP000027192"/>
    </source>
</evidence>
<reference evidence="2 3" key="1">
    <citation type="submission" date="2014-04" db="EMBL/GenBank/DDBJ databases">
        <title>Draft genome sequence of Photobacterium halotolerans S2753: a solonamide, ngercheumicin and holomycin producer.</title>
        <authorList>
            <person name="Machado H.R."/>
            <person name="Gram L."/>
        </authorList>
    </citation>
    <scope>NUCLEOTIDE SEQUENCE [LARGE SCALE GENOMIC DNA]</scope>
    <source>
        <strain evidence="2 3">S2753</strain>
    </source>
</reference>
<organism evidence="2 3">
    <name type="scientific">Photobacterium galatheae</name>
    <dbReference type="NCBI Taxonomy" id="1654360"/>
    <lineage>
        <taxon>Bacteria</taxon>
        <taxon>Pseudomonadati</taxon>
        <taxon>Pseudomonadota</taxon>
        <taxon>Gammaproteobacteria</taxon>
        <taxon>Vibrionales</taxon>
        <taxon>Vibrionaceae</taxon>
        <taxon>Photobacterium</taxon>
    </lineage>
</organism>
<proteinExistence type="predicted"/>
<dbReference type="Proteomes" id="UP000027192">
    <property type="component" value="Unassembled WGS sequence"/>
</dbReference>
<evidence type="ECO:0000256" key="1">
    <source>
        <dbReference type="SAM" id="MobiDB-lite"/>
    </source>
</evidence>
<comment type="caution">
    <text evidence="2">The sequence shown here is derived from an EMBL/GenBank/DDBJ whole genome shotgun (WGS) entry which is preliminary data.</text>
</comment>
<dbReference type="EMBL" id="JMIB01000027">
    <property type="protein sequence ID" value="KDM90835.1"/>
    <property type="molecule type" value="Genomic_DNA"/>
</dbReference>
<protein>
    <submittedName>
        <fullName evidence="2">Uncharacterized protein</fullName>
    </submittedName>
</protein>
<accession>A0A066RK66</accession>
<name>A0A066RK66_9GAMM</name>
<dbReference type="AlphaFoldDB" id="A0A066RK66"/>
<feature type="region of interest" description="Disordered" evidence="1">
    <location>
        <begin position="142"/>
        <end position="208"/>
    </location>
</feature>
<gene>
    <name evidence="2" type="ORF">EA58_13830</name>
</gene>
<dbReference type="RefSeq" id="WP_036753637.1">
    <property type="nucleotide sequence ID" value="NZ_JAGSGC010000004.1"/>
</dbReference>
<feature type="region of interest" description="Disordered" evidence="1">
    <location>
        <begin position="307"/>
        <end position="340"/>
    </location>
</feature>
<dbReference type="STRING" id="1654360.EA58_13830"/>